<keyword evidence="9" id="KW-1185">Reference proteome</keyword>
<comment type="subcellular location">
    <subcellularLocation>
        <location evidence="1">Secreted</location>
    </subcellularLocation>
</comment>
<keyword evidence="6" id="KW-1015">Disulfide bond</keyword>
<evidence type="ECO:0000256" key="1">
    <source>
        <dbReference type="ARBA" id="ARBA00004613"/>
    </source>
</evidence>
<keyword evidence="5" id="KW-0732">Signal</keyword>
<evidence type="ECO:0000313" key="9">
    <source>
        <dbReference type="Proteomes" id="UP001642487"/>
    </source>
</evidence>
<evidence type="ECO:0000313" key="8">
    <source>
        <dbReference type="EMBL" id="CAK9328401.1"/>
    </source>
</evidence>
<comment type="similarity">
    <text evidence="2">Belongs to the plant rapid alkalinization factor (RALF) family.</text>
</comment>
<evidence type="ECO:0000256" key="6">
    <source>
        <dbReference type="ARBA" id="ARBA00023157"/>
    </source>
</evidence>
<dbReference type="PANTHER" id="PTHR34270:SF3">
    <property type="entry name" value="PROTEIN RALF-LIKE 16-RELATED"/>
    <property type="match status" value="1"/>
</dbReference>
<dbReference type="PANTHER" id="PTHR34270">
    <property type="entry name" value="PROTEIN RALF-LIKE 15-RELATED"/>
    <property type="match status" value="1"/>
</dbReference>
<evidence type="ECO:0000256" key="5">
    <source>
        <dbReference type="ARBA" id="ARBA00022729"/>
    </source>
</evidence>
<organism evidence="8 9">
    <name type="scientific">Citrullus colocynthis</name>
    <name type="common">colocynth</name>
    <dbReference type="NCBI Taxonomy" id="252529"/>
    <lineage>
        <taxon>Eukaryota</taxon>
        <taxon>Viridiplantae</taxon>
        <taxon>Streptophyta</taxon>
        <taxon>Embryophyta</taxon>
        <taxon>Tracheophyta</taxon>
        <taxon>Spermatophyta</taxon>
        <taxon>Magnoliopsida</taxon>
        <taxon>eudicotyledons</taxon>
        <taxon>Gunneridae</taxon>
        <taxon>Pentapetalae</taxon>
        <taxon>rosids</taxon>
        <taxon>fabids</taxon>
        <taxon>Cucurbitales</taxon>
        <taxon>Cucurbitaceae</taxon>
        <taxon>Benincaseae</taxon>
        <taxon>Citrullus</taxon>
    </lineage>
</organism>
<keyword evidence="4" id="KW-0372">Hormone</keyword>
<accession>A0ABP0ZAS6</accession>
<dbReference type="EMBL" id="OZ021742">
    <property type="protein sequence ID" value="CAK9328401.1"/>
    <property type="molecule type" value="Genomic_DNA"/>
</dbReference>
<protein>
    <submittedName>
        <fullName evidence="8">Uncharacterized protein</fullName>
    </submittedName>
</protein>
<evidence type="ECO:0000256" key="3">
    <source>
        <dbReference type="ARBA" id="ARBA00022525"/>
    </source>
</evidence>
<reference evidence="8 9" key="1">
    <citation type="submission" date="2024-03" db="EMBL/GenBank/DDBJ databases">
        <authorList>
            <person name="Gkanogiannis A."/>
            <person name="Becerra Lopez-Lavalle L."/>
        </authorList>
    </citation>
    <scope>NUCLEOTIDE SEQUENCE [LARGE SCALE GENOMIC DNA]</scope>
</reference>
<gene>
    <name evidence="8" type="ORF">CITCOLO1_LOCUS20817</name>
</gene>
<dbReference type="Pfam" id="PF05498">
    <property type="entry name" value="RALF"/>
    <property type="match status" value="1"/>
</dbReference>
<dbReference type="InterPro" id="IPR008801">
    <property type="entry name" value="RALF"/>
</dbReference>
<evidence type="ECO:0000256" key="7">
    <source>
        <dbReference type="ARBA" id="ARBA00037228"/>
    </source>
</evidence>
<keyword evidence="3" id="KW-0964">Secreted</keyword>
<evidence type="ECO:0000256" key="2">
    <source>
        <dbReference type="ARBA" id="ARBA00009178"/>
    </source>
</evidence>
<comment type="function">
    <text evidence="7">Cell signaling peptide that may regulate plant stress, growth, and development. Mediates a rapid alkalinization of extracellular space by mediating a transient increase in the cytoplasmic Ca(2+) concentration leading to a calcium-dependent signaling events through a cell surface receptor and a concomitant activation of some intracellular mitogen-activated protein kinases.</text>
</comment>
<name>A0ABP0ZAS6_9ROSI</name>
<sequence length="119" mass="13154">MMTISKRIALVFSGILLASFYMIEITNANYIGYGPLKGDVSPGCGPKHPELCRSIPANPYQRGCTKIDRCRGGNDVIDEIEEEKDEEVELGDASTGPAMSPTALHFQLSYKYREFIAFS</sequence>
<proteinExistence type="inferred from homology"/>
<evidence type="ECO:0000256" key="4">
    <source>
        <dbReference type="ARBA" id="ARBA00022702"/>
    </source>
</evidence>
<dbReference type="Proteomes" id="UP001642487">
    <property type="component" value="Chromosome 8"/>
</dbReference>